<proteinExistence type="inferred from homology"/>
<dbReference type="Pfam" id="PF03466">
    <property type="entry name" value="LysR_substrate"/>
    <property type="match status" value="1"/>
</dbReference>
<dbReference type="GO" id="GO:0003700">
    <property type="term" value="F:DNA-binding transcription factor activity"/>
    <property type="evidence" value="ECO:0007669"/>
    <property type="project" value="InterPro"/>
</dbReference>
<evidence type="ECO:0000256" key="2">
    <source>
        <dbReference type="ARBA" id="ARBA00023015"/>
    </source>
</evidence>
<evidence type="ECO:0000256" key="1">
    <source>
        <dbReference type="ARBA" id="ARBA00009437"/>
    </source>
</evidence>
<dbReference type="PANTHER" id="PTHR30537:SF5">
    <property type="entry name" value="HTH-TYPE TRANSCRIPTIONAL ACTIVATOR TTDR-RELATED"/>
    <property type="match status" value="1"/>
</dbReference>
<comment type="caution">
    <text evidence="6">The sequence shown here is derived from an EMBL/GenBank/DDBJ whole genome shotgun (WGS) entry which is preliminary data.</text>
</comment>
<dbReference type="InterPro" id="IPR058163">
    <property type="entry name" value="LysR-type_TF_proteobact-type"/>
</dbReference>
<organism evidence="6 7">
    <name type="scientific">Rubellimicrobium roseum</name>
    <dbReference type="NCBI Taxonomy" id="687525"/>
    <lineage>
        <taxon>Bacteria</taxon>
        <taxon>Pseudomonadati</taxon>
        <taxon>Pseudomonadota</taxon>
        <taxon>Alphaproteobacteria</taxon>
        <taxon>Rhodobacterales</taxon>
        <taxon>Roseobacteraceae</taxon>
        <taxon>Rubellimicrobium</taxon>
    </lineage>
</organism>
<sequence>MTSRPPFYGPRLFRSLHCFEAVARHGSVAKAATELGVSASAVSHQLRELAATLGEELVVRRGRGIVLTATGRRLFERIGTTFADLEALAPQGAASRPQSLRLGVEPAFGQAWLPPRLPAFVQDHPRIQLELRLCAGAPSDAEAVPDVLVTTAPPASGHIAIDLFDEPLVAVTAGGPAGRGSRGQRCVVTTDREGTEGLGEDWRLFCRETGRSEDEILRRGIVRCSHDLLALALAVAGLGMALVPEFLAARPIANGSLIAADPVRLTGRRTYRLHLREAKRDDPAIRALAGWLVAQAGRSVIPFPPRGQVEP</sequence>
<keyword evidence="3" id="KW-0238">DNA-binding</keyword>
<dbReference type="AlphaFoldDB" id="A0A5C4NAX0"/>
<dbReference type="GO" id="GO:0006351">
    <property type="term" value="P:DNA-templated transcription"/>
    <property type="evidence" value="ECO:0007669"/>
    <property type="project" value="TreeGrafter"/>
</dbReference>
<reference evidence="6 7" key="1">
    <citation type="submission" date="2019-06" db="EMBL/GenBank/DDBJ databases">
        <authorList>
            <person name="Jiang L."/>
        </authorList>
    </citation>
    <scope>NUCLEOTIDE SEQUENCE [LARGE SCALE GENOMIC DNA]</scope>
    <source>
        <strain evidence="6 7">YIM 48858</strain>
    </source>
</reference>
<dbReference type="PROSITE" id="PS50931">
    <property type="entry name" value="HTH_LYSR"/>
    <property type="match status" value="1"/>
</dbReference>
<accession>A0A5C4NAX0</accession>
<dbReference type="InterPro" id="IPR036388">
    <property type="entry name" value="WH-like_DNA-bd_sf"/>
</dbReference>
<comment type="similarity">
    <text evidence="1">Belongs to the LysR transcriptional regulatory family.</text>
</comment>
<name>A0A5C4NAX0_9RHOB</name>
<dbReference type="RefSeq" id="WP_139083017.1">
    <property type="nucleotide sequence ID" value="NZ_VDFV01000038.1"/>
</dbReference>
<dbReference type="SUPFAM" id="SSF46785">
    <property type="entry name" value="Winged helix' DNA-binding domain"/>
    <property type="match status" value="1"/>
</dbReference>
<evidence type="ECO:0000256" key="4">
    <source>
        <dbReference type="ARBA" id="ARBA00023163"/>
    </source>
</evidence>
<dbReference type="PANTHER" id="PTHR30537">
    <property type="entry name" value="HTH-TYPE TRANSCRIPTIONAL REGULATOR"/>
    <property type="match status" value="1"/>
</dbReference>
<evidence type="ECO:0000259" key="5">
    <source>
        <dbReference type="PROSITE" id="PS50931"/>
    </source>
</evidence>
<dbReference type="Gene3D" id="3.40.190.10">
    <property type="entry name" value="Periplasmic binding protein-like II"/>
    <property type="match status" value="2"/>
</dbReference>
<dbReference type="SUPFAM" id="SSF53850">
    <property type="entry name" value="Periplasmic binding protein-like II"/>
    <property type="match status" value="1"/>
</dbReference>
<gene>
    <name evidence="6" type="ORF">FHG71_17640</name>
</gene>
<keyword evidence="7" id="KW-1185">Reference proteome</keyword>
<protein>
    <submittedName>
        <fullName evidence="6">LysR family transcriptional regulator</fullName>
    </submittedName>
</protein>
<keyword evidence="2" id="KW-0805">Transcription regulation</keyword>
<dbReference type="OrthoDB" id="7328368at2"/>
<dbReference type="GO" id="GO:0043565">
    <property type="term" value="F:sequence-specific DNA binding"/>
    <property type="evidence" value="ECO:0007669"/>
    <property type="project" value="TreeGrafter"/>
</dbReference>
<dbReference type="InterPro" id="IPR036390">
    <property type="entry name" value="WH_DNA-bd_sf"/>
</dbReference>
<evidence type="ECO:0000313" key="7">
    <source>
        <dbReference type="Proteomes" id="UP000305709"/>
    </source>
</evidence>
<keyword evidence="4" id="KW-0804">Transcription</keyword>
<evidence type="ECO:0000313" key="6">
    <source>
        <dbReference type="EMBL" id="TNC65376.1"/>
    </source>
</evidence>
<dbReference type="InterPro" id="IPR000847">
    <property type="entry name" value="LysR_HTH_N"/>
</dbReference>
<dbReference type="Gene3D" id="1.10.10.10">
    <property type="entry name" value="Winged helix-like DNA-binding domain superfamily/Winged helix DNA-binding domain"/>
    <property type="match status" value="1"/>
</dbReference>
<dbReference type="EMBL" id="VDFV01000038">
    <property type="protein sequence ID" value="TNC65376.1"/>
    <property type="molecule type" value="Genomic_DNA"/>
</dbReference>
<dbReference type="InterPro" id="IPR005119">
    <property type="entry name" value="LysR_subst-bd"/>
</dbReference>
<feature type="domain" description="HTH lysR-type" evidence="5">
    <location>
        <begin position="11"/>
        <end position="68"/>
    </location>
</feature>
<dbReference type="Pfam" id="PF00126">
    <property type="entry name" value="HTH_1"/>
    <property type="match status" value="1"/>
</dbReference>
<evidence type="ECO:0000256" key="3">
    <source>
        <dbReference type="ARBA" id="ARBA00023125"/>
    </source>
</evidence>
<dbReference type="Proteomes" id="UP000305709">
    <property type="component" value="Unassembled WGS sequence"/>
</dbReference>